<reference evidence="1" key="1">
    <citation type="journal article" date="2008" name="AIDS Res. Hum. Retroviruses">
        <title>HIV type 1 genetic diversity in Moyale, Mandera, and Turkana based on env-C2-V3 sequences.</title>
        <authorList>
            <person name="Khamadi S.A."/>
            <person name="Lihana R.W."/>
            <person name="Mwaniki D.L."/>
            <person name="Kinyua J."/>
            <person name="Lagat N."/>
            <person name="Carter J.Y."/>
            <person name="Ichimura H."/>
            <person name="Oishi I."/>
            <person name="Okoth F.A."/>
            <person name="Ochieng W."/>
        </authorList>
    </citation>
    <scope>NUCLEOTIDE SEQUENCE</scope>
    <source>
        <strain evidence="1">TLHC034</strain>
    </source>
</reference>
<name>Q3LX26_HV1</name>
<protein>
    <submittedName>
        <fullName evidence="1">Envelope glycoprotein</fullName>
    </submittedName>
</protein>
<evidence type="ECO:0000313" key="1">
    <source>
        <dbReference type="EMBL" id="ABA08306.1"/>
    </source>
</evidence>
<organismHost>
    <name type="scientific">Homo sapiens</name>
    <name type="common">Human</name>
    <dbReference type="NCBI Taxonomy" id="9606"/>
</organismHost>
<sequence length="155" mass="17257">QASSATNCCCMAVSQKKRSSLDLKISQTMLKTYSYNLTHLWESIVPGPNNNTRKSITIGTRESILCNRCHNRGHKTSTLSCSSKSMECSFTTGKLKNSGTFLTRQQSSLLTHQEGLRNYNTSCSLWRRIFLLNTSRPVNSLGIMALEQSGNRTGL</sequence>
<keyword evidence="1" id="KW-0261">Viral envelope protein</keyword>
<dbReference type="GO" id="GO:0019031">
    <property type="term" value="C:viral envelope"/>
    <property type="evidence" value="ECO:0007669"/>
    <property type="project" value="UniProtKB-KW"/>
</dbReference>
<feature type="non-terminal residue" evidence="1">
    <location>
        <position position="155"/>
    </location>
</feature>
<keyword evidence="1" id="KW-0946">Virion</keyword>
<organism evidence="1">
    <name type="scientific">Human immunodeficiency virus type 1</name>
    <name type="common">HIV-1</name>
    <dbReference type="NCBI Taxonomy" id="11676"/>
    <lineage>
        <taxon>Viruses</taxon>
        <taxon>Riboviria</taxon>
        <taxon>Pararnavirae</taxon>
        <taxon>Artverviricota</taxon>
        <taxon>Revtraviricetes</taxon>
        <taxon>Ortervirales</taxon>
        <taxon>Retroviridae</taxon>
        <taxon>Orthoretrovirinae</taxon>
        <taxon>Lentivirus</taxon>
        <taxon>Lentivirus humimdef1</taxon>
    </lineage>
</organism>
<proteinExistence type="predicted"/>
<feature type="non-terminal residue" evidence="1">
    <location>
        <position position="1"/>
    </location>
</feature>
<gene>
    <name evidence="1" type="primary">env</name>
</gene>
<accession>Q3LX26</accession>
<dbReference type="EMBL" id="DQ155218">
    <property type="protein sequence ID" value="ABA08306.1"/>
    <property type="molecule type" value="Genomic_DNA"/>
</dbReference>